<dbReference type="Gene3D" id="3.90.76.10">
    <property type="entry name" value="Dipeptide-binding Protein, Domain 1"/>
    <property type="match status" value="1"/>
</dbReference>
<keyword evidence="3" id="KW-0813">Transport</keyword>
<evidence type="ECO:0000259" key="6">
    <source>
        <dbReference type="Pfam" id="PF00496"/>
    </source>
</evidence>
<evidence type="ECO:0000256" key="1">
    <source>
        <dbReference type="ARBA" id="ARBA00004418"/>
    </source>
</evidence>
<evidence type="ECO:0000256" key="2">
    <source>
        <dbReference type="ARBA" id="ARBA00005695"/>
    </source>
</evidence>
<evidence type="ECO:0000256" key="5">
    <source>
        <dbReference type="SAM" id="SignalP"/>
    </source>
</evidence>
<protein>
    <submittedName>
        <fullName evidence="7">Peptide ABC transporter substrate-binding protein</fullName>
    </submittedName>
</protein>
<keyword evidence="4 5" id="KW-0732">Signal</keyword>
<dbReference type="InterPro" id="IPR030678">
    <property type="entry name" value="Peptide/Ni-bd"/>
</dbReference>
<gene>
    <name evidence="7" type="ORF">N5A92_17050</name>
</gene>
<dbReference type="Pfam" id="PF00496">
    <property type="entry name" value="SBP_bac_5"/>
    <property type="match status" value="1"/>
</dbReference>
<comment type="subcellular location">
    <subcellularLocation>
        <location evidence="1">Periplasm</location>
    </subcellularLocation>
</comment>
<dbReference type="EMBL" id="JAOCZP010000005">
    <property type="protein sequence ID" value="MCT7376742.1"/>
    <property type="molecule type" value="Genomic_DNA"/>
</dbReference>
<proteinExistence type="inferred from homology"/>
<dbReference type="Proteomes" id="UP001320831">
    <property type="component" value="Unassembled WGS sequence"/>
</dbReference>
<dbReference type="InterPro" id="IPR039424">
    <property type="entry name" value="SBP_5"/>
</dbReference>
<evidence type="ECO:0000256" key="4">
    <source>
        <dbReference type="ARBA" id="ARBA00022729"/>
    </source>
</evidence>
<organism evidence="7 8">
    <name type="scientific">Chelativorans salis</name>
    <dbReference type="NCBI Taxonomy" id="2978478"/>
    <lineage>
        <taxon>Bacteria</taxon>
        <taxon>Pseudomonadati</taxon>
        <taxon>Pseudomonadota</taxon>
        <taxon>Alphaproteobacteria</taxon>
        <taxon>Hyphomicrobiales</taxon>
        <taxon>Phyllobacteriaceae</taxon>
        <taxon>Chelativorans</taxon>
    </lineage>
</organism>
<evidence type="ECO:0000313" key="7">
    <source>
        <dbReference type="EMBL" id="MCT7376742.1"/>
    </source>
</evidence>
<sequence length="555" mass="61849">MTGLKLLPALAALGLMTAPAAYAQADDEQLVLGARQFLTNFHPLVQVNNTKRNLINFSLRPLTAFYLDGNNVCVLCEELPTVENGGAKIVENADGSKGMEVTFKFKEGLSWGDGTPVTSDDVVFTWEMANDPNIGFSNYNPWTRASDVEVIDERTFVIHLPEVMQSYNSWDQVIPAHLERPIYEANKDLESYTRQTLYNREPDNPGLWNGSYVLSDYAVGQRVGFGVNPHWPGKTPDIERIVVSYRDNSSALLQAVLADEIETIVVSPGGISFEQMLELRKQHPDRFQFFVRDGTNLERIAVNLDNPALADLKVRQALMHGIDRQAITDALFEGLQAAAHTFESPVSPYYNPDVRKYEFDPEKAKQLLAEADWTPGPDGICVNDNGDRLSFEFVTTAGNTTREQLALVIQSQLKDICVETQNKFVGLQEYNGEYARKRGFSGMILSSIQFSPSTSPRIALGSDAIPTEENAWVGNNFSGYASEHMDEAVAGFEQSLEETEKAKYSGQVQEIFAEDLPMLPLYFYAAAYVAIPQVGNFNSTPFDVNAIWAEEWTLN</sequence>
<dbReference type="InterPro" id="IPR000914">
    <property type="entry name" value="SBP_5_dom"/>
</dbReference>
<dbReference type="Gene3D" id="3.40.190.10">
    <property type="entry name" value="Periplasmic binding protein-like II"/>
    <property type="match status" value="1"/>
</dbReference>
<comment type="similarity">
    <text evidence="2">Belongs to the bacterial solute-binding protein 5 family.</text>
</comment>
<name>A0ABT2LQH1_9HYPH</name>
<feature type="domain" description="Solute-binding protein family 5" evidence="6">
    <location>
        <begin position="98"/>
        <end position="447"/>
    </location>
</feature>
<dbReference type="PIRSF" id="PIRSF002741">
    <property type="entry name" value="MppA"/>
    <property type="match status" value="1"/>
</dbReference>
<dbReference type="Gene3D" id="3.10.105.10">
    <property type="entry name" value="Dipeptide-binding Protein, Domain 3"/>
    <property type="match status" value="1"/>
</dbReference>
<evidence type="ECO:0000313" key="8">
    <source>
        <dbReference type="Proteomes" id="UP001320831"/>
    </source>
</evidence>
<feature type="signal peptide" evidence="5">
    <location>
        <begin position="1"/>
        <end position="23"/>
    </location>
</feature>
<dbReference type="PANTHER" id="PTHR30290:SF9">
    <property type="entry name" value="OLIGOPEPTIDE-BINDING PROTEIN APPA"/>
    <property type="match status" value="1"/>
</dbReference>
<dbReference type="CDD" id="cd08513">
    <property type="entry name" value="PBP2_thermophilic_Hb8_like"/>
    <property type="match status" value="1"/>
</dbReference>
<dbReference type="PANTHER" id="PTHR30290">
    <property type="entry name" value="PERIPLASMIC BINDING COMPONENT OF ABC TRANSPORTER"/>
    <property type="match status" value="1"/>
</dbReference>
<dbReference type="SUPFAM" id="SSF53850">
    <property type="entry name" value="Periplasmic binding protein-like II"/>
    <property type="match status" value="1"/>
</dbReference>
<feature type="chain" id="PRO_5045446615" evidence="5">
    <location>
        <begin position="24"/>
        <end position="555"/>
    </location>
</feature>
<keyword evidence="8" id="KW-1185">Reference proteome</keyword>
<comment type="caution">
    <text evidence="7">The sequence shown here is derived from an EMBL/GenBank/DDBJ whole genome shotgun (WGS) entry which is preliminary data.</text>
</comment>
<dbReference type="RefSeq" id="WP_260904906.1">
    <property type="nucleotide sequence ID" value="NZ_JAOCZP010000005.1"/>
</dbReference>
<evidence type="ECO:0000256" key="3">
    <source>
        <dbReference type="ARBA" id="ARBA00022448"/>
    </source>
</evidence>
<reference evidence="7 8" key="1">
    <citation type="submission" date="2022-09" db="EMBL/GenBank/DDBJ databases">
        <title>Chelativorans salina sp. nov., a novel slightly halophilic bacterium isolated from a saline lake sediment enrichment.</title>
        <authorList>
            <person name="Gao L."/>
            <person name="Fang B.-Z."/>
            <person name="Li W.-J."/>
        </authorList>
    </citation>
    <scope>NUCLEOTIDE SEQUENCE [LARGE SCALE GENOMIC DNA]</scope>
    <source>
        <strain evidence="7 8">EGI FJ00035</strain>
    </source>
</reference>
<accession>A0ABT2LQH1</accession>